<gene>
    <name evidence="1" type="ORF">LPJ66_012176</name>
</gene>
<accession>A0ACC1I1I6</accession>
<evidence type="ECO:0000313" key="2">
    <source>
        <dbReference type="Proteomes" id="UP001150581"/>
    </source>
</evidence>
<feature type="non-terminal residue" evidence="1">
    <location>
        <position position="1"/>
    </location>
</feature>
<keyword evidence="2" id="KW-1185">Reference proteome</keyword>
<evidence type="ECO:0000313" key="1">
    <source>
        <dbReference type="EMBL" id="KAJ1877096.1"/>
    </source>
</evidence>
<dbReference type="Proteomes" id="UP001150581">
    <property type="component" value="Unassembled WGS sequence"/>
</dbReference>
<sequence length="81" mass="8688">KSAAPATPVVVKTIKTAPKVSKVTKRVTKGAKKVSPYNKYMKAQLPIFKAKNPGISHKEAFIGVAKEWAMAPENPKSVAAK</sequence>
<organism evidence="1 2">
    <name type="scientific">Kickxella alabastrina</name>
    <dbReference type="NCBI Taxonomy" id="61397"/>
    <lineage>
        <taxon>Eukaryota</taxon>
        <taxon>Fungi</taxon>
        <taxon>Fungi incertae sedis</taxon>
        <taxon>Zoopagomycota</taxon>
        <taxon>Kickxellomycotina</taxon>
        <taxon>Kickxellomycetes</taxon>
        <taxon>Kickxellales</taxon>
        <taxon>Kickxellaceae</taxon>
        <taxon>Kickxella</taxon>
    </lineage>
</organism>
<comment type="caution">
    <text evidence="1">The sequence shown here is derived from an EMBL/GenBank/DDBJ whole genome shotgun (WGS) entry which is preliminary data.</text>
</comment>
<name>A0ACC1I1I6_9FUNG</name>
<reference evidence="1" key="1">
    <citation type="submission" date="2022-07" db="EMBL/GenBank/DDBJ databases">
        <title>Phylogenomic reconstructions and comparative analyses of Kickxellomycotina fungi.</title>
        <authorList>
            <person name="Reynolds N.K."/>
            <person name="Stajich J.E."/>
            <person name="Barry K."/>
            <person name="Grigoriev I.V."/>
            <person name="Crous P."/>
            <person name="Smith M.E."/>
        </authorList>
    </citation>
    <scope>NUCLEOTIDE SEQUENCE</scope>
    <source>
        <strain evidence="1">Benny 63K</strain>
    </source>
</reference>
<dbReference type="EMBL" id="JANBPG010004262">
    <property type="protein sequence ID" value="KAJ1877096.1"/>
    <property type="molecule type" value="Genomic_DNA"/>
</dbReference>
<proteinExistence type="predicted"/>
<protein>
    <submittedName>
        <fullName evidence="1">Uncharacterized protein</fullName>
    </submittedName>
</protein>